<keyword evidence="1" id="KW-0812">Transmembrane</keyword>
<feature type="transmembrane region" description="Helical" evidence="1">
    <location>
        <begin position="53"/>
        <end position="73"/>
    </location>
</feature>
<name>A0A0D6PKB9_9PROT</name>
<sequence>MTSSLNKRHCLGDYILYRVRLLAGILLASAVSVNLASAAPFKSGYWESTGHQIVLQIVSCGADLCGFITGIALDHPDDPMPRDWRGQSQCGFLMLRVAPDGTTRQGAPRWKGVLQDPRNGDVYRTMVSFDKAGQLDLHGYIGLPILGETQIWPKFTGQIHPGCHVPALDTP</sequence>
<organism evidence="3 4">
    <name type="scientific">Acidocella aminolytica 101 = DSM 11237</name>
    <dbReference type="NCBI Taxonomy" id="1120923"/>
    <lineage>
        <taxon>Bacteria</taxon>
        <taxon>Pseudomonadati</taxon>
        <taxon>Pseudomonadota</taxon>
        <taxon>Alphaproteobacteria</taxon>
        <taxon>Acetobacterales</taxon>
        <taxon>Acidocellaceae</taxon>
        <taxon>Acidocella</taxon>
    </lineage>
</organism>
<evidence type="ECO:0000313" key="3">
    <source>
        <dbReference type="EMBL" id="GAN81891.1"/>
    </source>
</evidence>
<feature type="domain" description="DUF2147" evidence="2">
    <location>
        <begin position="44"/>
        <end position="153"/>
    </location>
</feature>
<comment type="caution">
    <text evidence="3">The sequence shown here is derived from an EMBL/GenBank/DDBJ whole genome shotgun (WGS) entry which is preliminary data.</text>
</comment>
<dbReference type="Gene3D" id="2.40.128.520">
    <property type="match status" value="1"/>
</dbReference>
<evidence type="ECO:0000256" key="1">
    <source>
        <dbReference type="SAM" id="Phobius"/>
    </source>
</evidence>
<dbReference type="RefSeq" id="WP_158320179.1">
    <property type="nucleotide sequence ID" value="NZ_BANC01000124.1"/>
</dbReference>
<dbReference type="Proteomes" id="UP000032668">
    <property type="component" value="Unassembled WGS sequence"/>
</dbReference>
<dbReference type="InterPro" id="IPR019223">
    <property type="entry name" value="DUF2147"/>
</dbReference>
<dbReference type="STRING" id="1120923.SAMN02746095_02447"/>
<dbReference type="OrthoDB" id="9811671at2"/>
<dbReference type="AlphaFoldDB" id="A0A0D6PKB9"/>
<keyword evidence="1" id="KW-1133">Transmembrane helix</keyword>
<dbReference type="PANTHER" id="PTHR36919:SF2">
    <property type="entry name" value="BLL6627 PROTEIN"/>
    <property type="match status" value="1"/>
</dbReference>
<accession>A0A0D6PKB9</accession>
<dbReference type="PANTHER" id="PTHR36919">
    <property type="entry name" value="BLR1215 PROTEIN"/>
    <property type="match status" value="1"/>
</dbReference>
<gene>
    <name evidence="3" type="ORF">Aam_126_020</name>
</gene>
<evidence type="ECO:0000313" key="4">
    <source>
        <dbReference type="Proteomes" id="UP000032668"/>
    </source>
</evidence>
<evidence type="ECO:0000259" key="2">
    <source>
        <dbReference type="Pfam" id="PF09917"/>
    </source>
</evidence>
<dbReference type="Pfam" id="PF09917">
    <property type="entry name" value="DUF2147"/>
    <property type="match status" value="1"/>
</dbReference>
<protein>
    <recommendedName>
        <fullName evidence="2">DUF2147 domain-containing protein</fullName>
    </recommendedName>
</protein>
<dbReference type="EMBL" id="BANC01000124">
    <property type="protein sequence ID" value="GAN81891.1"/>
    <property type="molecule type" value="Genomic_DNA"/>
</dbReference>
<feature type="transmembrane region" description="Helical" evidence="1">
    <location>
        <begin position="21"/>
        <end position="41"/>
    </location>
</feature>
<keyword evidence="1" id="KW-0472">Membrane</keyword>
<reference evidence="3 4" key="1">
    <citation type="submission" date="2012-11" db="EMBL/GenBank/DDBJ databases">
        <title>Whole genome sequence of Acidocella aminolytica 101 = DSM 11237.</title>
        <authorList>
            <person name="Azuma Y."/>
            <person name="Higashiura N."/>
            <person name="Hirakawa H."/>
            <person name="Matsushita K."/>
        </authorList>
    </citation>
    <scope>NUCLEOTIDE SEQUENCE [LARGE SCALE GENOMIC DNA]</scope>
    <source>
        <strain evidence="4">101 / DSM 11237</strain>
    </source>
</reference>
<keyword evidence="4" id="KW-1185">Reference proteome</keyword>
<proteinExistence type="predicted"/>